<dbReference type="SMART" id="SM00537">
    <property type="entry name" value="DCX"/>
    <property type="match status" value="2"/>
</dbReference>
<dbReference type="CDD" id="cd16109">
    <property type="entry name" value="DCX1"/>
    <property type="match status" value="1"/>
</dbReference>
<dbReference type="InterPro" id="IPR008271">
    <property type="entry name" value="Ser/Thr_kinase_AS"/>
</dbReference>
<evidence type="ECO:0000256" key="3">
    <source>
        <dbReference type="ARBA" id="ARBA00022741"/>
    </source>
</evidence>
<feature type="binding site" evidence="8">
    <location>
        <position position="425"/>
    </location>
    <ligand>
        <name>ATP</name>
        <dbReference type="ChEBI" id="CHEBI:30616"/>
    </ligand>
</feature>
<dbReference type="InterPro" id="IPR017441">
    <property type="entry name" value="Protein_kinase_ATP_BS"/>
</dbReference>
<dbReference type="PROSITE" id="PS00107">
    <property type="entry name" value="PROTEIN_KINASE_ATP"/>
    <property type="match status" value="1"/>
</dbReference>
<feature type="compositionally biased region" description="Polar residues" evidence="9">
    <location>
        <begin position="338"/>
        <end position="347"/>
    </location>
</feature>
<evidence type="ECO:0000259" key="11">
    <source>
        <dbReference type="PROSITE" id="PS50309"/>
    </source>
</evidence>
<comment type="catalytic activity">
    <reaction evidence="6">
        <text>L-threonyl-[protein] + ATP = O-phospho-L-threonyl-[protein] + ADP + H(+)</text>
        <dbReference type="Rhea" id="RHEA:46608"/>
        <dbReference type="Rhea" id="RHEA-COMP:11060"/>
        <dbReference type="Rhea" id="RHEA-COMP:11605"/>
        <dbReference type="ChEBI" id="CHEBI:15378"/>
        <dbReference type="ChEBI" id="CHEBI:30013"/>
        <dbReference type="ChEBI" id="CHEBI:30616"/>
        <dbReference type="ChEBI" id="CHEBI:61977"/>
        <dbReference type="ChEBI" id="CHEBI:456216"/>
        <dbReference type="EC" id="2.7.11.1"/>
    </reaction>
</comment>
<feature type="region of interest" description="Disordered" evidence="9">
    <location>
        <begin position="306"/>
        <end position="376"/>
    </location>
</feature>
<evidence type="ECO:0000256" key="8">
    <source>
        <dbReference type="PROSITE-ProRule" id="PRU10141"/>
    </source>
</evidence>
<keyword evidence="12" id="KW-1185">Reference proteome</keyword>
<dbReference type="InterPro" id="IPR003533">
    <property type="entry name" value="Doublecortin_dom"/>
</dbReference>
<dbReference type="EC" id="2.7.11.1" evidence="2"/>
<name>A0ABM1SDP0_LIMPO</name>
<dbReference type="RefSeq" id="XP_022241745.1">
    <property type="nucleotide sequence ID" value="XM_022386037.1"/>
</dbReference>
<dbReference type="PROSITE" id="PS00108">
    <property type="entry name" value="PROTEIN_KINASE_ST"/>
    <property type="match status" value="1"/>
</dbReference>
<gene>
    <name evidence="13" type="primary">LOC106459534</name>
</gene>
<comment type="similarity">
    <text evidence="1">Belongs to the protein kinase superfamily. CAMK Ser/Thr protein kinase family. CaMK subfamily.</text>
</comment>
<dbReference type="PROSITE" id="PS50309">
    <property type="entry name" value="DC"/>
    <property type="match status" value="2"/>
</dbReference>
<protein>
    <recommendedName>
        <fullName evidence="2">non-specific serine/threonine protein kinase</fullName>
        <ecNumber evidence="2">2.7.11.1</ecNumber>
    </recommendedName>
    <alternativeName>
        <fullName evidence="5">Doublecortin-like and CAM kinase-like protein</fullName>
    </alternativeName>
</protein>
<dbReference type="Pfam" id="PF00069">
    <property type="entry name" value="Pkinase"/>
    <property type="match status" value="1"/>
</dbReference>
<sequence>MDHCGNRFLKLIMATDMVYKDHFSSIVSRSGSGGKDRKDAQQNVFRPTRNGRASPTHSAHGCLMRTSLQKLSQEKKAKKVKFYRNGDKFFKGLFYALSSERARTHEALLEDLTRCLVDQVNLPKGVRYIFSEDGKEKITSLDQFRDGCSYVCSSTDSFEKLDYSRISHRIWNVQKKQEEDLSSSRSEQSSENSVKDSKEFIKPKLITVIRNGVKPRKAVRILLNKKTARSFDQVLNDITDSIKLDSGAVRKVFTLNGKQVVSLADFFGEEEIFIAYGPEKYSHDDFDLDSEECRYLTNITRSSTMNRKLRRSIGNPLSPTPQRRVSSPAHHHEYFESPVTSGKSSRAASPKSPRQVRPKSPGSQSSLQNGHLSPLPSLPRQITQLYDVGKLIGDGNFAVVHHCIEKVTQKEFALKIIDKTKCAGKEHLIASEVAIMRRVKHPNIVHLQEEFDVDNELYLVMELVKGGDLFDAIASATKYTERDASGMVYNLASALLYLHCMNIVHRDIKPENLLVVEHEDSSKSLKLGDFGLAVEANESLYVVCGTPTYVAPEILAETGYGLKVDIWAAGVITYILLSGFPPFVSETNDQDELFDQILAGKFEFTSPFWDDISDSAKELILNMLQVDPRSRFSASQVLEHPWVAADTARDNDMHLTVSRKLSMHFDHKPKSSLQSAGIALIASTALDKGPNYFNYHQQNKSANFHTSAIPALTE</sequence>
<evidence type="ECO:0000256" key="7">
    <source>
        <dbReference type="ARBA" id="ARBA00048679"/>
    </source>
</evidence>
<dbReference type="GeneID" id="106459534"/>
<dbReference type="Proteomes" id="UP000694941">
    <property type="component" value="Unplaced"/>
</dbReference>
<feature type="domain" description="Protein kinase" evidence="10">
    <location>
        <begin position="386"/>
        <end position="643"/>
    </location>
</feature>
<evidence type="ECO:0000256" key="6">
    <source>
        <dbReference type="ARBA" id="ARBA00047899"/>
    </source>
</evidence>
<evidence type="ECO:0000256" key="1">
    <source>
        <dbReference type="ARBA" id="ARBA00005354"/>
    </source>
</evidence>
<evidence type="ECO:0000256" key="2">
    <source>
        <dbReference type="ARBA" id="ARBA00012513"/>
    </source>
</evidence>
<feature type="compositionally biased region" description="Polar residues" evidence="9">
    <location>
        <begin position="315"/>
        <end position="325"/>
    </location>
</feature>
<feature type="region of interest" description="Disordered" evidence="9">
    <location>
        <begin position="28"/>
        <end position="59"/>
    </location>
</feature>
<dbReference type="InterPro" id="IPR000719">
    <property type="entry name" value="Prot_kinase_dom"/>
</dbReference>
<evidence type="ECO:0000313" key="13">
    <source>
        <dbReference type="RefSeq" id="XP_022241745.1"/>
    </source>
</evidence>
<keyword evidence="3 8" id="KW-0547">Nucleotide-binding</keyword>
<feature type="domain" description="Doublecortin" evidence="11">
    <location>
        <begin position="78"/>
        <end position="164"/>
    </location>
</feature>
<dbReference type="Pfam" id="PF03607">
    <property type="entry name" value="DCX"/>
    <property type="match status" value="2"/>
</dbReference>
<evidence type="ECO:0000256" key="5">
    <source>
        <dbReference type="ARBA" id="ARBA00031092"/>
    </source>
</evidence>
<reference evidence="13" key="1">
    <citation type="submission" date="2025-08" db="UniProtKB">
        <authorList>
            <consortium name="RefSeq"/>
        </authorList>
    </citation>
    <scope>IDENTIFICATION</scope>
    <source>
        <tissue evidence="13">Muscle</tissue>
    </source>
</reference>
<dbReference type="SMART" id="SM00220">
    <property type="entry name" value="S_TKc"/>
    <property type="match status" value="1"/>
</dbReference>
<comment type="catalytic activity">
    <reaction evidence="7">
        <text>L-seryl-[protein] + ATP = O-phospho-L-seryl-[protein] + ADP + H(+)</text>
        <dbReference type="Rhea" id="RHEA:17989"/>
        <dbReference type="Rhea" id="RHEA-COMP:9863"/>
        <dbReference type="Rhea" id="RHEA-COMP:11604"/>
        <dbReference type="ChEBI" id="CHEBI:15378"/>
        <dbReference type="ChEBI" id="CHEBI:29999"/>
        <dbReference type="ChEBI" id="CHEBI:30616"/>
        <dbReference type="ChEBI" id="CHEBI:83421"/>
        <dbReference type="ChEBI" id="CHEBI:456216"/>
        <dbReference type="EC" id="2.7.11.1"/>
    </reaction>
</comment>
<dbReference type="Gene3D" id="1.10.510.10">
    <property type="entry name" value="Transferase(Phosphotransferase) domain 1"/>
    <property type="match status" value="1"/>
</dbReference>
<evidence type="ECO:0000256" key="4">
    <source>
        <dbReference type="ARBA" id="ARBA00022840"/>
    </source>
</evidence>
<dbReference type="SUPFAM" id="SSF89837">
    <property type="entry name" value="Doublecortin (DC)"/>
    <property type="match status" value="2"/>
</dbReference>
<proteinExistence type="inferred from homology"/>
<dbReference type="InterPro" id="IPR036572">
    <property type="entry name" value="Doublecortin_dom_sf"/>
</dbReference>
<keyword evidence="4 8" id="KW-0067">ATP-binding</keyword>
<dbReference type="InterPro" id="IPR011009">
    <property type="entry name" value="Kinase-like_dom_sf"/>
</dbReference>
<feature type="domain" description="Doublecortin" evidence="11">
    <location>
        <begin position="204"/>
        <end position="287"/>
    </location>
</feature>
<organism evidence="12 13">
    <name type="scientific">Limulus polyphemus</name>
    <name type="common">Atlantic horseshoe crab</name>
    <dbReference type="NCBI Taxonomy" id="6850"/>
    <lineage>
        <taxon>Eukaryota</taxon>
        <taxon>Metazoa</taxon>
        <taxon>Ecdysozoa</taxon>
        <taxon>Arthropoda</taxon>
        <taxon>Chelicerata</taxon>
        <taxon>Merostomata</taxon>
        <taxon>Xiphosura</taxon>
        <taxon>Limulidae</taxon>
        <taxon>Limulus</taxon>
    </lineage>
</organism>
<evidence type="ECO:0000313" key="12">
    <source>
        <dbReference type="Proteomes" id="UP000694941"/>
    </source>
</evidence>
<feature type="compositionally biased region" description="Polar residues" evidence="9">
    <location>
        <begin position="41"/>
        <end position="57"/>
    </location>
</feature>
<evidence type="ECO:0000259" key="10">
    <source>
        <dbReference type="PROSITE" id="PS50011"/>
    </source>
</evidence>
<dbReference type="CDD" id="cd14095">
    <property type="entry name" value="STKc_DCKL"/>
    <property type="match status" value="1"/>
</dbReference>
<dbReference type="Gene3D" id="3.10.20.230">
    <property type="entry name" value="Doublecortin domain"/>
    <property type="match status" value="2"/>
</dbReference>
<dbReference type="CDD" id="cd17069">
    <property type="entry name" value="DCX2"/>
    <property type="match status" value="1"/>
</dbReference>
<dbReference type="PANTHER" id="PTHR24347">
    <property type="entry name" value="SERINE/THREONINE-PROTEIN KINASE"/>
    <property type="match status" value="1"/>
</dbReference>
<dbReference type="PROSITE" id="PS50011">
    <property type="entry name" value="PROTEIN_KINASE_DOM"/>
    <property type="match status" value="1"/>
</dbReference>
<feature type="compositionally biased region" description="Polar residues" evidence="9">
    <location>
        <begin position="361"/>
        <end position="371"/>
    </location>
</feature>
<dbReference type="SUPFAM" id="SSF56112">
    <property type="entry name" value="Protein kinase-like (PK-like)"/>
    <property type="match status" value="1"/>
</dbReference>
<dbReference type="Gene3D" id="3.30.200.20">
    <property type="entry name" value="Phosphorylase Kinase, domain 1"/>
    <property type="match status" value="1"/>
</dbReference>
<evidence type="ECO:0000256" key="9">
    <source>
        <dbReference type="SAM" id="MobiDB-lite"/>
    </source>
</evidence>
<accession>A0ABM1SDP0</accession>